<reference evidence="3" key="1">
    <citation type="journal article" date="2019" name="Int. J. Syst. Evol. Microbiol.">
        <title>The Global Catalogue of Microorganisms (GCM) 10K type strain sequencing project: providing services to taxonomists for standard genome sequencing and annotation.</title>
        <authorList>
            <consortium name="The Broad Institute Genomics Platform"/>
            <consortium name="The Broad Institute Genome Sequencing Center for Infectious Disease"/>
            <person name="Wu L."/>
            <person name="Ma J."/>
        </authorList>
    </citation>
    <scope>NUCLEOTIDE SEQUENCE [LARGE SCALE GENOMIC DNA]</scope>
    <source>
        <strain evidence="3">JCM 4738</strain>
    </source>
</reference>
<evidence type="ECO:0000313" key="2">
    <source>
        <dbReference type="EMBL" id="GHB76044.1"/>
    </source>
</evidence>
<accession>A0ABQ3EZ72</accession>
<dbReference type="Pfam" id="PF14518">
    <property type="entry name" value="Haem_oxygenas_2"/>
    <property type="match status" value="1"/>
</dbReference>
<evidence type="ECO:0000313" key="3">
    <source>
        <dbReference type="Proteomes" id="UP000642673"/>
    </source>
</evidence>
<dbReference type="Gene3D" id="1.20.910.10">
    <property type="entry name" value="Heme oxygenase-like"/>
    <property type="match status" value="1"/>
</dbReference>
<evidence type="ECO:0000256" key="1">
    <source>
        <dbReference type="SAM" id="MobiDB-lite"/>
    </source>
</evidence>
<evidence type="ECO:0008006" key="4">
    <source>
        <dbReference type="Google" id="ProtNLM"/>
    </source>
</evidence>
<organism evidence="2 3">
    <name type="scientific">Streptomyces cirratus</name>
    <dbReference type="NCBI Taxonomy" id="68187"/>
    <lineage>
        <taxon>Bacteria</taxon>
        <taxon>Bacillati</taxon>
        <taxon>Actinomycetota</taxon>
        <taxon>Actinomycetes</taxon>
        <taxon>Kitasatosporales</taxon>
        <taxon>Streptomycetaceae</taxon>
        <taxon>Streptomyces</taxon>
    </lineage>
</organism>
<protein>
    <recommendedName>
        <fullName evidence="4">Iron-containing redox enzyme family protein</fullName>
    </recommendedName>
</protein>
<feature type="region of interest" description="Disordered" evidence="1">
    <location>
        <begin position="1"/>
        <end position="32"/>
    </location>
</feature>
<comment type="caution">
    <text evidence="2">The sequence shown here is derived from an EMBL/GenBank/DDBJ whole genome shotgun (WGS) entry which is preliminary data.</text>
</comment>
<name>A0ABQ3EZ72_9ACTN</name>
<proteinExistence type="predicted"/>
<dbReference type="InterPro" id="IPR016084">
    <property type="entry name" value="Haem_Oase-like_multi-hlx"/>
</dbReference>
<gene>
    <name evidence="2" type="ORF">GCM10010347_53200</name>
</gene>
<dbReference type="EMBL" id="BMVP01000013">
    <property type="protein sequence ID" value="GHB76044.1"/>
    <property type="molecule type" value="Genomic_DNA"/>
</dbReference>
<sequence>MTTAPSYDSARTRPAPAFPLPDLTTSLPAGPVETSPAALAEAERITASAPAELFACLLADQESESALIAARRVLTAFLTPAPEDEAAPGDASAATANTAATAADADAEAEADAVAAHVLAARADLAAALAPLRDHDDPAIRAAVLRQRAPLALTGACWLDTVSQAATQPAEIVGRLFGQHWLLQGEGTAEAGQLARRRRALAGQGVYLPEVEAAGFLRDAGARPLTALHAAFRVALSRLPAAFLPEVVGVHYAAHALGVDELLLGGEPMLAESDVRPLLAEYLAFTAQSPNGPEDRRRVLAAVRLLVRLEREHTAALTELARWQEGLSLDDEVAAIVARHAPHAGRQHRAVRLGSRKLTDWLDDEHLDAAAFVAEFRTSRQVRPARDGGPCRFLKSIKFGGPMFGIFDEREAAVFTAWTRSIAAGEPAGPPSGPATAGDDAARAWTARLTAARPADLVPREPGPAPDERTFFHRIVNFERYPNVLPLARARAEAGLTDAELLFTHGAGGLLTDAEYFDYTPEALLERVERIYWDKLVNPYEPLTEIPDRDQVVFEQSTYALGSLIDGTWAHRIANLGRRARRSDDMLFSIYADEMGRGDMAKNHITIIHKVLASMDMDLPHIRQDAFLDQGDLPDHLYGFSVHQVCLSLFPDTLYNEILGYNLGIEMFGLGAMRLHEIQKLRSHGFDISYEEAHLSIDNFSAGHARQSAEIVVAYLDDVRRASGGEAVQREWRRIWRGYASFAYFVEHALVKRVRSAQAEPVTAPATAADLVI</sequence>
<dbReference type="RefSeq" id="WP_190186758.1">
    <property type="nucleotide sequence ID" value="NZ_BMVP01000013.1"/>
</dbReference>
<dbReference type="Proteomes" id="UP000642673">
    <property type="component" value="Unassembled WGS sequence"/>
</dbReference>
<dbReference type="SMART" id="SM01236">
    <property type="entry name" value="Haem_oxygenase_2"/>
    <property type="match status" value="1"/>
</dbReference>
<keyword evidence="3" id="KW-1185">Reference proteome</keyword>